<feature type="transmembrane region" description="Helical" evidence="3">
    <location>
        <begin position="579"/>
        <end position="600"/>
    </location>
</feature>
<dbReference type="InterPro" id="IPR050730">
    <property type="entry name" value="UBX_domain-protein"/>
</dbReference>
<feature type="region of interest" description="Disordered" evidence="2">
    <location>
        <begin position="59"/>
        <end position="91"/>
    </location>
</feature>
<dbReference type="GO" id="GO:0043161">
    <property type="term" value="P:proteasome-mediated ubiquitin-dependent protein catabolic process"/>
    <property type="evidence" value="ECO:0007669"/>
    <property type="project" value="TreeGrafter"/>
</dbReference>
<dbReference type="Pfam" id="PF13899">
    <property type="entry name" value="Thioredoxin_7"/>
    <property type="match status" value="1"/>
</dbReference>
<feature type="compositionally biased region" description="Polar residues" evidence="2">
    <location>
        <begin position="454"/>
        <end position="466"/>
    </location>
</feature>
<dbReference type="CDD" id="cd02958">
    <property type="entry name" value="UAS"/>
    <property type="match status" value="1"/>
</dbReference>
<evidence type="ECO:0000256" key="1">
    <source>
        <dbReference type="ARBA" id="ARBA00022786"/>
    </source>
</evidence>
<dbReference type="Gene3D" id="3.10.20.90">
    <property type="entry name" value="Phosphatidylinositol 3-kinase Catalytic Subunit, Chain A, domain 1"/>
    <property type="match status" value="1"/>
</dbReference>
<organism evidence="5">
    <name type="scientific">Rhododendron williamsianum</name>
    <dbReference type="NCBI Taxonomy" id="262921"/>
    <lineage>
        <taxon>Eukaryota</taxon>
        <taxon>Viridiplantae</taxon>
        <taxon>Streptophyta</taxon>
        <taxon>Embryophyta</taxon>
        <taxon>Tracheophyta</taxon>
        <taxon>Spermatophyta</taxon>
        <taxon>Magnoliopsida</taxon>
        <taxon>eudicotyledons</taxon>
        <taxon>Gunneridae</taxon>
        <taxon>Pentapetalae</taxon>
        <taxon>asterids</taxon>
        <taxon>Ericales</taxon>
        <taxon>Ericaceae</taxon>
        <taxon>Ericoideae</taxon>
        <taxon>Rhodoreae</taxon>
        <taxon>Rhododendron</taxon>
    </lineage>
</organism>
<comment type="caution">
    <text evidence="5">The sequence shown here is derived from an EMBL/GenBank/DDBJ whole genome shotgun (WGS) entry which is preliminary data.</text>
</comment>
<feature type="region of interest" description="Disordered" evidence="2">
    <location>
        <begin position="451"/>
        <end position="484"/>
    </location>
</feature>
<dbReference type="Gene3D" id="1.10.8.10">
    <property type="entry name" value="DNA helicase RuvA subunit, C-terminal domain"/>
    <property type="match status" value="1"/>
</dbReference>
<dbReference type="SUPFAM" id="SSF52833">
    <property type="entry name" value="Thioredoxin-like"/>
    <property type="match status" value="1"/>
</dbReference>
<dbReference type="EMBL" id="QEFC01002831">
    <property type="protein sequence ID" value="KAE9450383.1"/>
    <property type="molecule type" value="Genomic_DNA"/>
</dbReference>
<dbReference type="CDD" id="cd01767">
    <property type="entry name" value="UBX"/>
    <property type="match status" value="1"/>
</dbReference>
<evidence type="ECO:0000256" key="3">
    <source>
        <dbReference type="SAM" id="Phobius"/>
    </source>
</evidence>
<dbReference type="InterPro" id="IPR029071">
    <property type="entry name" value="Ubiquitin-like_domsf"/>
</dbReference>
<evidence type="ECO:0000259" key="4">
    <source>
        <dbReference type="PROSITE" id="PS50033"/>
    </source>
</evidence>
<keyword evidence="3" id="KW-0472">Membrane</keyword>
<sequence>MEELQSPIDKQTMVSSFLEIAVGQTADTARQFLQATSWKLEEAIQLFYVGNEGVIATPSAYSPPLENDRPRADQSSGGLKEDIVDGNAGQDDIDGVRAPIPVKREVLYDNAILYGPRMGYSTHEAHSVVPFRNFNEEMKRAGVWDQGGTSVGDSSQDNLASLYRPPFALMHHGPFEKVMGCIFVHVSIWNPDLGKNSVGNKYIYILNGNAFMNLSSMLSFGAHDPHLQAKDAAKFQDKWFLVNVQSTKEFSSHMLNRDTWANEAVAQTISSNFIFWQVYDDTEEGRKVSTYYKLDSFPVILVIDPITGQKMRSWRGMVQAESLLEHTAVTLWKIFFLQQNLLPFLDGSPKDHHISLSHKRPREGSQTPAHKVQGIVVLMYIHAILQTSQYCHGSIHLCRQQKSEIRRQQQQNNTCWSANEPSSPLYYTVQQLYTVQQQQFAATHAENRTAAAAVQQTSSPTGSFQPSEAPKRLKQKAPVAADATNEEDEELLQALAASMEGTKDAIGGVTTIDKDVTNGEKEEEQMPPPKKATYPQLPEEPTGDRNLLCRVGVRLPDGRRLQRSFWHTDPIQNHRLPSLLISLLLASLLILPFFFFFLSFQLLWSFCSTHLEEAEQRPFRLTQAIPGASNVLDYDSKLTFAESGLANSMISVTWE</sequence>
<dbReference type="InterPro" id="IPR003903">
    <property type="entry name" value="UIM_dom"/>
</dbReference>
<name>A0A6A4KS45_9ERIC</name>
<feature type="region of interest" description="Disordered" evidence="2">
    <location>
        <begin position="517"/>
        <end position="541"/>
    </location>
</feature>
<dbReference type="GO" id="GO:0005634">
    <property type="term" value="C:nucleus"/>
    <property type="evidence" value="ECO:0007669"/>
    <property type="project" value="TreeGrafter"/>
</dbReference>
<dbReference type="SMART" id="SM00594">
    <property type="entry name" value="UAS"/>
    <property type="match status" value="1"/>
</dbReference>
<dbReference type="InterPro" id="IPR006577">
    <property type="entry name" value="UAS"/>
</dbReference>
<dbReference type="SUPFAM" id="SSF54236">
    <property type="entry name" value="Ubiquitin-like"/>
    <property type="match status" value="1"/>
</dbReference>
<evidence type="ECO:0000256" key="2">
    <source>
        <dbReference type="SAM" id="MobiDB-lite"/>
    </source>
</evidence>
<dbReference type="PROSITE" id="PS50033">
    <property type="entry name" value="UBX"/>
    <property type="match status" value="1"/>
</dbReference>
<reference evidence="5" key="1">
    <citation type="journal article" date="2019" name="Genome Biol. Evol.">
        <title>The Rhododendron genome and chromosomal organization provide insight into shared whole-genome duplications across the heath family (Ericaceae).</title>
        <authorList>
            <person name="Soza V.L."/>
            <person name="Lindsley D."/>
            <person name="Waalkes A."/>
            <person name="Ramage E."/>
            <person name="Patwardhan R.P."/>
            <person name="Burton J.N."/>
            <person name="Adey A."/>
            <person name="Kumar A."/>
            <person name="Qiu R."/>
            <person name="Shendure J."/>
            <person name="Hall B."/>
        </authorList>
    </citation>
    <scope>NUCLEOTIDE SEQUENCE</scope>
    <source>
        <strain evidence="5">RSF 1966-606</strain>
    </source>
</reference>
<dbReference type="Pfam" id="PF14555">
    <property type="entry name" value="UBA_4"/>
    <property type="match status" value="1"/>
</dbReference>
<dbReference type="PANTHER" id="PTHR23322:SF6">
    <property type="entry name" value="UBX DOMAIN-CONTAINING PROTEIN 7"/>
    <property type="match status" value="1"/>
</dbReference>
<protein>
    <recommendedName>
        <fullName evidence="4">UBX domain-containing protein</fullName>
    </recommendedName>
</protein>
<accession>A0A6A4KS45</accession>
<keyword evidence="3" id="KW-0812">Transmembrane</keyword>
<proteinExistence type="predicted"/>
<evidence type="ECO:0000313" key="5">
    <source>
        <dbReference type="EMBL" id="KAE9450383.1"/>
    </source>
</evidence>
<feature type="non-terminal residue" evidence="5">
    <location>
        <position position="1"/>
    </location>
</feature>
<dbReference type="PROSITE" id="PS50330">
    <property type="entry name" value="UIM"/>
    <property type="match status" value="1"/>
</dbReference>
<dbReference type="GO" id="GO:0043130">
    <property type="term" value="F:ubiquitin binding"/>
    <property type="evidence" value="ECO:0007669"/>
    <property type="project" value="TreeGrafter"/>
</dbReference>
<dbReference type="InterPro" id="IPR036249">
    <property type="entry name" value="Thioredoxin-like_sf"/>
</dbReference>
<gene>
    <name evidence="5" type="ORF">C3L33_17717</name>
</gene>
<dbReference type="PANTHER" id="PTHR23322">
    <property type="entry name" value="FAS-ASSOCIATED PROTEIN"/>
    <property type="match status" value="1"/>
</dbReference>
<keyword evidence="1" id="KW-0833">Ubl conjugation pathway</keyword>
<keyword evidence="3" id="KW-1133">Transmembrane helix</keyword>
<dbReference type="InterPro" id="IPR001012">
    <property type="entry name" value="UBX_dom"/>
</dbReference>
<dbReference type="Gene3D" id="3.40.30.10">
    <property type="entry name" value="Glutaredoxin"/>
    <property type="match status" value="1"/>
</dbReference>
<dbReference type="AlphaFoldDB" id="A0A6A4KS45"/>
<dbReference type="OrthoDB" id="270602at2759"/>
<feature type="domain" description="UBX" evidence="4">
    <location>
        <begin position="544"/>
        <end position="653"/>
    </location>
</feature>